<dbReference type="EMBL" id="FCOM02000038">
    <property type="protein sequence ID" value="SAL81584.1"/>
    <property type="molecule type" value="Genomic_DNA"/>
</dbReference>
<organism evidence="1 2">
    <name type="scientific">Caballeronia arvi</name>
    <dbReference type="NCBI Taxonomy" id="1777135"/>
    <lineage>
        <taxon>Bacteria</taxon>
        <taxon>Pseudomonadati</taxon>
        <taxon>Pseudomonadota</taxon>
        <taxon>Betaproteobacteria</taxon>
        <taxon>Burkholderiales</taxon>
        <taxon>Burkholderiaceae</taxon>
        <taxon>Caballeronia</taxon>
    </lineage>
</organism>
<gene>
    <name evidence="1" type="ORF">AWB74_05989</name>
</gene>
<comment type="caution">
    <text evidence="1">The sequence shown here is derived from an EMBL/GenBank/DDBJ whole genome shotgun (WGS) entry which is preliminary data.</text>
</comment>
<accession>A0A158KKH7</accession>
<dbReference type="AlphaFoldDB" id="A0A158KKH7"/>
<reference evidence="1" key="1">
    <citation type="submission" date="2016-01" db="EMBL/GenBank/DDBJ databases">
        <authorList>
            <person name="Peeters C."/>
        </authorList>
    </citation>
    <scope>NUCLEOTIDE SEQUENCE [LARGE SCALE GENOMIC DNA]</scope>
    <source>
        <strain evidence="1">LMG 29317</strain>
    </source>
</reference>
<evidence type="ECO:0000313" key="1">
    <source>
        <dbReference type="EMBL" id="SAL81584.1"/>
    </source>
</evidence>
<protein>
    <submittedName>
        <fullName evidence="1">Uncharacterized protein</fullName>
    </submittedName>
</protein>
<name>A0A158KKH7_9BURK</name>
<dbReference type="Proteomes" id="UP000055019">
    <property type="component" value="Unassembled WGS sequence"/>
</dbReference>
<evidence type="ECO:0000313" key="2">
    <source>
        <dbReference type="Proteomes" id="UP000055019"/>
    </source>
</evidence>
<keyword evidence="2" id="KW-1185">Reference proteome</keyword>
<proteinExistence type="predicted"/>
<sequence length="41" mass="4719">MRARKDLKRVTRHIWGASNLSIASLFVKYRVHLCFLSDTGA</sequence>